<organism evidence="2 3">
    <name type="scientific">Streptomyces palmae</name>
    <dbReference type="NCBI Taxonomy" id="1701085"/>
    <lineage>
        <taxon>Bacteria</taxon>
        <taxon>Bacillati</taxon>
        <taxon>Actinomycetota</taxon>
        <taxon>Actinomycetes</taxon>
        <taxon>Kitasatosporales</taxon>
        <taxon>Streptomycetaceae</taxon>
        <taxon>Streptomyces</taxon>
    </lineage>
</organism>
<keyword evidence="3" id="KW-1185">Reference proteome</keyword>
<evidence type="ECO:0000313" key="2">
    <source>
        <dbReference type="EMBL" id="TGB08709.1"/>
    </source>
</evidence>
<sequence length="373" mass="39821">MRKLDETAAGGPIGTRLAAWRRRRGLALNDLASRTGLDLGYLTGLEVGRDWVDRRGRLAKLAHALRLDITDLTGQPYPPHGEDHVAVRAVAFRLRGHLACRPPNTSTGVSLEELAELSQAAAQADATGDEQLLALTLPELIQDADRASVAASGPERDEVVRMRVQAQVMAAGLLRRLGYKDLAWTLLNQARASTREPLPVLVEEVRLLIDLGLPEYALARTKRADDVAPSWEVAALAAIAQAMTGRRQEAEQLLTTAADRVTDARESALVIAARATVAAEHGNAAEASEHARMADQAALSGAHRSSLLVLAAAAEARQGRADQAAARLLAAEAAAPLRLRLDPFARDLIAALTTSTRVQAVAVKVLAERAGLR</sequence>
<evidence type="ECO:0000313" key="3">
    <source>
        <dbReference type="Proteomes" id="UP000297948"/>
    </source>
</evidence>
<name>A0A4Z0H9J4_9ACTN</name>
<protein>
    <submittedName>
        <fullName evidence="2">XRE family transcriptional regulator</fullName>
    </submittedName>
</protein>
<dbReference type="Proteomes" id="UP000297948">
    <property type="component" value="Unassembled WGS sequence"/>
</dbReference>
<dbReference type="AlphaFoldDB" id="A0A4Z0H9J4"/>
<accession>A0A4Z0H9J4</accession>
<dbReference type="InterPro" id="IPR010982">
    <property type="entry name" value="Lambda_DNA-bd_dom_sf"/>
</dbReference>
<evidence type="ECO:0000259" key="1">
    <source>
        <dbReference type="PROSITE" id="PS50943"/>
    </source>
</evidence>
<dbReference type="EMBL" id="SRID01000119">
    <property type="protein sequence ID" value="TGB08709.1"/>
    <property type="molecule type" value="Genomic_DNA"/>
</dbReference>
<dbReference type="OrthoDB" id="4030084at2"/>
<dbReference type="SMART" id="SM00530">
    <property type="entry name" value="HTH_XRE"/>
    <property type="match status" value="1"/>
</dbReference>
<reference evidence="2 3" key="1">
    <citation type="submission" date="2019-03" db="EMBL/GenBank/DDBJ databases">
        <authorList>
            <person name="Gonzalez-Pimentel J.L."/>
        </authorList>
    </citation>
    <scope>NUCLEOTIDE SEQUENCE [LARGE SCALE GENOMIC DNA]</scope>
    <source>
        <strain evidence="2 3">JCM 31289</strain>
    </source>
</reference>
<dbReference type="PROSITE" id="PS50943">
    <property type="entry name" value="HTH_CROC1"/>
    <property type="match status" value="1"/>
</dbReference>
<dbReference type="Pfam" id="PF13560">
    <property type="entry name" value="HTH_31"/>
    <property type="match status" value="1"/>
</dbReference>
<dbReference type="InterPro" id="IPR001387">
    <property type="entry name" value="Cro/C1-type_HTH"/>
</dbReference>
<dbReference type="SUPFAM" id="SSF47413">
    <property type="entry name" value="lambda repressor-like DNA-binding domains"/>
    <property type="match status" value="1"/>
</dbReference>
<dbReference type="Gene3D" id="1.10.260.40">
    <property type="entry name" value="lambda repressor-like DNA-binding domains"/>
    <property type="match status" value="1"/>
</dbReference>
<dbReference type="GO" id="GO:0003677">
    <property type="term" value="F:DNA binding"/>
    <property type="evidence" value="ECO:0007669"/>
    <property type="project" value="InterPro"/>
</dbReference>
<gene>
    <name evidence="2" type="ORF">E4099_14990</name>
</gene>
<dbReference type="CDD" id="cd00093">
    <property type="entry name" value="HTH_XRE"/>
    <property type="match status" value="1"/>
</dbReference>
<comment type="caution">
    <text evidence="2">The sequence shown here is derived from an EMBL/GenBank/DDBJ whole genome shotgun (WGS) entry which is preliminary data.</text>
</comment>
<proteinExistence type="predicted"/>
<feature type="domain" description="HTH cro/C1-type" evidence="1">
    <location>
        <begin position="17"/>
        <end position="72"/>
    </location>
</feature>